<feature type="non-terminal residue" evidence="2">
    <location>
        <position position="637"/>
    </location>
</feature>
<reference evidence="2 3" key="1">
    <citation type="journal article" date="2008" name="Nature">
        <title>The genome of the choanoflagellate Monosiga brevicollis and the origin of metazoans.</title>
        <authorList>
            <consortium name="JGI Sequencing"/>
            <person name="King N."/>
            <person name="Westbrook M.J."/>
            <person name="Young S.L."/>
            <person name="Kuo A."/>
            <person name="Abedin M."/>
            <person name="Chapman J."/>
            <person name="Fairclough S."/>
            <person name="Hellsten U."/>
            <person name="Isogai Y."/>
            <person name="Letunic I."/>
            <person name="Marr M."/>
            <person name="Pincus D."/>
            <person name="Putnam N."/>
            <person name="Rokas A."/>
            <person name="Wright K.J."/>
            <person name="Zuzow R."/>
            <person name="Dirks W."/>
            <person name="Good M."/>
            <person name="Goodstein D."/>
            <person name="Lemons D."/>
            <person name="Li W."/>
            <person name="Lyons J.B."/>
            <person name="Morris A."/>
            <person name="Nichols S."/>
            <person name="Richter D.J."/>
            <person name="Salamov A."/>
            <person name="Bork P."/>
            <person name="Lim W.A."/>
            <person name="Manning G."/>
            <person name="Miller W.T."/>
            <person name="McGinnis W."/>
            <person name="Shapiro H."/>
            <person name="Tjian R."/>
            <person name="Grigoriev I.V."/>
            <person name="Rokhsar D."/>
        </authorList>
    </citation>
    <scope>NUCLEOTIDE SEQUENCE [LARGE SCALE GENOMIC DNA]</scope>
    <source>
        <strain evidence="3">MX1 / ATCC 50154</strain>
    </source>
</reference>
<dbReference type="GeneID" id="5889745"/>
<accession>A9UVR9</accession>
<keyword evidence="3" id="KW-1185">Reference proteome</keyword>
<dbReference type="AlphaFoldDB" id="A9UVR9"/>
<proteinExistence type="predicted"/>
<evidence type="ECO:0000256" key="1">
    <source>
        <dbReference type="SAM" id="Coils"/>
    </source>
</evidence>
<keyword evidence="1" id="KW-0175">Coiled coil</keyword>
<dbReference type="EMBL" id="CH991547">
    <property type="protein sequence ID" value="EDQ90636.1"/>
    <property type="molecule type" value="Genomic_DNA"/>
</dbReference>
<evidence type="ECO:0000313" key="2">
    <source>
        <dbReference type="EMBL" id="EDQ90636.1"/>
    </source>
</evidence>
<organism evidence="2 3">
    <name type="scientific">Monosiga brevicollis</name>
    <name type="common">Choanoflagellate</name>
    <dbReference type="NCBI Taxonomy" id="81824"/>
    <lineage>
        <taxon>Eukaryota</taxon>
        <taxon>Choanoflagellata</taxon>
        <taxon>Craspedida</taxon>
        <taxon>Salpingoecidae</taxon>
        <taxon>Monosiga</taxon>
    </lineage>
</organism>
<dbReference type="InParanoid" id="A9UVR9"/>
<feature type="coiled-coil region" evidence="1">
    <location>
        <begin position="263"/>
        <end position="290"/>
    </location>
</feature>
<dbReference type="RefSeq" id="XP_001744687.1">
    <property type="nucleotide sequence ID" value="XM_001744635.1"/>
</dbReference>
<dbReference type="Proteomes" id="UP000001357">
    <property type="component" value="Unassembled WGS sequence"/>
</dbReference>
<evidence type="ECO:0000313" key="3">
    <source>
        <dbReference type="Proteomes" id="UP000001357"/>
    </source>
</evidence>
<protein>
    <submittedName>
        <fullName evidence="2">Uncharacterized protein</fullName>
    </submittedName>
</protein>
<dbReference type="KEGG" id="mbr:MONBRDRAFT_24220"/>
<sequence>MEQAKVAFGILDAWCRNDAIPMHARQLVRDELFELVFSDQMTSDKGTVARVPYAVQAAGKASRKANELQRQTERNGMLEAEARAIYEQLEKENVYVYAILFACFPFCYRGSQCNRHRSLREIVVSRDSALQQAAADRAEMEAKVKCSAIRARKIKIWLALLAHHGSTLCPMRLWDQIAHLADQAAIHGRSSQVLIAGQQIPHTPTADPRRALTKRNLARYIQKNTALLDDSCLQLKQQRDVSIAAYVSALRQPHRRPGFDKEQAALRSELDHLRNKLQQLSTSSRQYERLATQEAQKNADQRIVSQFYPTSVKPVAPLATHGRIPPEMADNGWMMRLQTRTLPERAPNANCLGPADVEFLARNFIELQVAIVDEARLSPKVLSCWPIFDRWLPPARPTSQAYFSFIDDLLGHADAAAIVLNDSLQGILNLTETTAEVGFLRAVVQGHRGFCSMLFAEMETKAEELDELLLEYTSFCGSASTEQSICCYLYKLATNYKSCMHRSLMARLDPDVAVTREMCRSILQEHCAEASLPFLDYLLERTHKDLAFREISRDIAVDVLSAAFLVHRRDVLQEELREYMAGIPPHQRLINKRQRITMVTKHALCSCAYSDNVRLKQRWPAVLFWHKDQPDSFDDIV</sequence>
<name>A9UVR9_MONBE</name>
<gene>
    <name evidence="2" type="ORF">MONBRDRAFT_24220</name>
</gene>